<evidence type="ECO:0000256" key="4">
    <source>
        <dbReference type="ARBA" id="ARBA00008372"/>
    </source>
</evidence>
<evidence type="ECO:0000256" key="1">
    <source>
        <dbReference type="ARBA" id="ARBA00001663"/>
    </source>
</evidence>
<dbReference type="EC" id="3.1.13.4" evidence="5"/>
<evidence type="ECO:0000256" key="11">
    <source>
        <dbReference type="ARBA" id="ARBA00022884"/>
    </source>
</evidence>
<evidence type="ECO:0000256" key="8">
    <source>
        <dbReference type="ARBA" id="ARBA00022723"/>
    </source>
</evidence>
<reference evidence="15 16" key="1">
    <citation type="submission" date="2024-08" db="EMBL/GenBank/DDBJ databases">
        <authorList>
            <person name="Cucini C."/>
            <person name="Frati F."/>
        </authorList>
    </citation>
    <scope>NUCLEOTIDE SEQUENCE [LARGE SCALE GENOMIC DNA]</scope>
</reference>
<evidence type="ECO:0000256" key="12">
    <source>
        <dbReference type="ARBA" id="ARBA00023015"/>
    </source>
</evidence>
<keyword evidence="12" id="KW-0805">Transcription regulation</keyword>
<keyword evidence="16" id="KW-1185">Reference proteome</keyword>
<keyword evidence="7" id="KW-0540">Nuclease</keyword>
<dbReference type="Proteomes" id="UP001642540">
    <property type="component" value="Unassembled WGS sequence"/>
</dbReference>
<comment type="similarity">
    <text evidence="4">Belongs to the CAF1 family.</text>
</comment>
<evidence type="ECO:0000256" key="6">
    <source>
        <dbReference type="ARBA" id="ARBA00022490"/>
    </source>
</evidence>
<dbReference type="EMBL" id="CAXLJM020000036">
    <property type="protein sequence ID" value="CAL8104810.1"/>
    <property type="molecule type" value="Genomic_DNA"/>
</dbReference>
<keyword evidence="10" id="KW-0269">Exonuclease</keyword>
<dbReference type="Pfam" id="PF04857">
    <property type="entry name" value="CAF1"/>
    <property type="match status" value="1"/>
</dbReference>
<sequence length="168" mass="19792">MYSQESIQVLKNAGINFQRHETEGIEWRQFSEFFMSSGFVLNDNVKWISFHGGYDFAYLMKILSDRKLPDVETEFFDMLKLYFPFIYDVKYIMQSCKYLSGGLQEVANQLDIPRLGIQHQAGSDSLLTGISFFRMKEMYFDNHIEDYKYNGRLYGFESTYEGQDDATD</sequence>
<proteinExistence type="inferred from homology"/>
<evidence type="ECO:0000256" key="10">
    <source>
        <dbReference type="ARBA" id="ARBA00022839"/>
    </source>
</evidence>
<name>A0ABP1QQA6_9HEXA</name>
<keyword evidence="14" id="KW-0539">Nucleus</keyword>
<evidence type="ECO:0000256" key="3">
    <source>
        <dbReference type="ARBA" id="ARBA00004496"/>
    </source>
</evidence>
<accession>A0ABP1QQA6</accession>
<dbReference type="SUPFAM" id="SSF53098">
    <property type="entry name" value="Ribonuclease H-like"/>
    <property type="match status" value="1"/>
</dbReference>
<keyword evidence="6" id="KW-0963">Cytoplasm</keyword>
<keyword evidence="9" id="KW-0378">Hydrolase</keyword>
<keyword evidence="8" id="KW-0479">Metal-binding</keyword>
<evidence type="ECO:0000256" key="7">
    <source>
        <dbReference type="ARBA" id="ARBA00022722"/>
    </source>
</evidence>
<dbReference type="PANTHER" id="PTHR10797">
    <property type="entry name" value="CCR4-NOT TRANSCRIPTION COMPLEX SUBUNIT"/>
    <property type="match status" value="1"/>
</dbReference>
<evidence type="ECO:0000313" key="16">
    <source>
        <dbReference type="Proteomes" id="UP001642540"/>
    </source>
</evidence>
<evidence type="ECO:0000256" key="14">
    <source>
        <dbReference type="ARBA" id="ARBA00023242"/>
    </source>
</evidence>
<keyword evidence="11" id="KW-0694">RNA-binding</keyword>
<dbReference type="InterPro" id="IPR012337">
    <property type="entry name" value="RNaseH-like_sf"/>
</dbReference>
<comment type="catalytic activity">
    <reaction evidence="1">
        <text>Exonucleolytic cleavage of poly(A) to 5'-AMP.</text>
        <dbReference type="EC" id="3.1.13.4"/>
    </reaction>
</comment>
<evidence type="ECO:0000256" key="9">
    <source>
        <dbReference type="ARBA" id="ARBA00022801"/>
    </source>
</evidence>
<dbReference type="Gene3D" id="3.30.420.10">
    <property type="entry name" value="Ribonuclease H-like superfamily/Ribonuclease H"/>
    <property type="match status" value="1"/>
</dbReference>
<keyword evidence="13" id="KW-0804">Transcription</keyword>
<evidence type="ECO:0000313" key="15">
    <source>
        <dbReference type="EMBL" id="CAL8104810.1"/>
    </source>
</evidence>
<organism evidence="15 16">
    <name type="scientific">Orchesella dallaii</name>
    <dbReference type="NCBI Taxonomy" id="48710"/>
    <lineage>
        <taxon>Eukaryota</taxon>
        <taxon>Metazoa</taxon>
        <taxon>Ecdysozoa</taxon>
        <taxon>Arthropoda</taxon>
        <taxon>Hexapoda</taxon>
        <taxon>Collembola</taxon>
        <taxon>Entomobryomorpha</taxon>
        <taxon>Entomobryoidea</taxon>
        <taxon>Orchesellidae</taxon>
        <taxon>Orchesellinae</taxon>
        <taxon>Orchesella</taxon>
    </lineage>
</organism>
<evidence type="ECO:0000256" key="5">
    <source>
        <dbReference type="ARBA" id="ARBA00012161"/>
    </source>
</evidence>
<gene>
    <name evidence="15" type="ORF">ODALV1_LOCUS11865</name>
</gene>
<comment type="subcellular location">
    <subcellularLocation>
        <location evidence="3">Cytoplasm</location>
    </subcellularLocation>
    <subcellularLocation>
        <location evidence="2">Nucleus</location>
    </subcellularLocation>
</comment>
<protein>
    <recommendedName>
        <fullName evidence="5">poly(A)-specific ribonuclease</fullName>
        <ecNumber evidence="5">3.1.13.4</ecNumber>
    </recommendedName>
</protein>
<dbReference type="InterPro" id="IPR036397">
    <property type="entry name" value="RNaseH_sf"/>
</dbReference>
<dbReference type="InterPro" id="IPR039637">
    <property type="entry name" value="CNOT7/CNOT8/Pop2"/>
</dbReference>
<comment type="caution">
    <text evidence="15">The sequence shown here is derived from an EMBL/GenBank/DDBJ whole genome shotgun (WGS) entry which is preliminary data.</text>
</comment>
<dbReference type="InterPro" id="IPR006941">
    <property type="entry name" value="RNase_CAF1"/>
</dbReference>
<evidence type="ECO:0000256" key="2">
    <source>
        <dbReference type="ARBA" id="ARBA00004123"/>
    </source>
</evidence>
<evidence type="ECO:0000256" key="13">
    <source>
        <dbReference type="ARBA" id="ARBA00023163"/>
    </source>
</evidence>